<dbReference type="GO" id="GO:0043516">
    <property type="term" value="P:regulation of DNA damage response, signal transduction by p53 class mediator"/>
    <property type="evidence" value="ECO:0007669"/>
    <property type="project" value="TreeGrafter"/>
</dbReference>
<proteinExistence type="predicted"/>
<feature type="region of interest" description="Disordered" evidence="1">
    <location>
        <begin position="287"/>
        <end position="344"/>
    </location>
</feature>
<evidence type="ECO:0000313" key="3">
    <source>
        <dbReference type="EMBL" id="PIK36575.1"/>
    </source>
</evidence>
<dbReference type="EMBL" id="MRZV01001651">
    <property type="protein sequence ID" value="PIK36575.1"/>
    <property type="molecule type" value="Genomic_DNA"/>
</dbReference>
<feature type="region of interest" description="Disordered" evidence="1">
    <location>
        <begin position="376"/>
        <end position="433"/>
    </location>
</feature>
<dbReference type="InterPro" id="IPR051760">
    <property type="entry name" value="KMT5A"/>
</dbReference>
<dbReference type="GO" id="GO:0005700">
    <property type="term" value="C:polytene chromosome"/>
    <property type="evidence" value="ECO:0007669"/>
    <property type="project" value="TreeGrafter"/>
</dbReference>
<dbReference type="GO" id="GO:0006357">
    <property type="term" value="P:regulation of transcription by RNA polymerase II"/>
    <property type="evidence" value="ECO:0007669"/>
    <property type="project" value="TreeGrafter"/>
</dbReference>
<gene>
    <name evidence="3" type="ORF">BSL78_26586</name>
</gene>
<dbReference type="PANTHER" id="PTHR46167">
    <property type="entry name" value="N-LYSINE METHYLTRANSFERASE KMT5A"/>
    <property type="match status" value="1"/>
</dbReference>
<feature type="compositionally biased region" description="Basic and acidic residues" evidence="1">
    <location>
        <begin position="324"/>
        <end position="341"/>
    </location>
</feature>
<dbReference type="STRING" id="307972.A0A2G8JLH4"/>
<evidence type="ECO:0000259" key="2">
    <source>
        <dbReference type="PROSITE" id="PS50280"/>
    </source>
</evidence>
<accession>A0A2G8JLH4</accession>
<dbReference type="PANTHER" id="PTHR46167:SF1">
    <property type="entry name" value="N-LYSINE METHYLTRANSFERASE KMT5A"/>
    <property type="match status" value="1"/>
</dbReference>
<feature type="compositionally biased region" description="Basic and acidic residues" evidence="1">
    <location>
        <begin position="209"/>
        <end position="218"/>
    </location>
</feature>
<protein>
    <recommendedName>
        <fullName evidence="2">SET domain-containing protein</fullName>
    </recommendedName>
</protein>
<feature type="compositionally biased region" description="Basic and acidic residues" evidence="1">
    <location>
        <begin position="492"/>
        <end position="504"/>
    </location>
</feature>
<comment type="caution">
    <text evidence="3">The sequence shown here is derived from an EMBL/GenBank/DDBJ whole genome shotgun (WGS) entry which is preliminary data.</text>
</comment>
<dbReference type="GO" id="GO:0005634">
    <property type="term" value="C:nucleus"/>
    <property type="evidence" value="ECO:0007669"/>
    <property type="project" value="TreeGrafter"/>
</dbReference>
<dbReference type="GO" id="GO:0042799">
    <property type="term" value="F:histone H4K20 methyltransferase activity"/>
    <property type="evidence" value="ECO:0007669"/>
    <property type="project" value="TreeGrafter"/>
</dbReference>
<evidence type="ECO:0000313" key="4">
    <source>
        <dbReference type="Proteomes" id="UP000230750"/>
    </source>
</evidence>
<feature type="compositionally biased region" description="Basic and acidic residues" evidence="1">
    <location>
        <begin position="399"/>
        <end position="428"/>
    </location>
</feature>
<dbReference type="PROSITE" id="PS50280">
    <property type="entry name" value="SET"/>
    <property type="match status" value="1"/>
</dbReference>
<feature type="region of interest" description="Disordered" evidence="1">
    <location>
        <begin position="618"/>
        <end position="637"/>
    </location>
</feature>
<sequence length="649" mass="72732">MSHIKYCRSKLQYSVPRSDFWFLVLCSLDGMCVYSRVNWVKTPMGGIEEIANVGSGQLRSHFWKTCSVSLLSMDATEEPAEGPCLGRLVNHGTRRELNAKMKVITVNHTPALCLFAVRDIQKGEELLYDYGIKELPWKSDKKIKPLCQDIQKDTPANKLDSFNLEDMIPPSNTEGVAEQRPSDSMALERKKGTGDRNSCEEQEAENEPVELRNDGQDKMEEEPPTGRLRNDERELRSQTECQDSLNDTLPANGDCSSLEHTTPSHDKRSVVEGKQADLLVLRLPKVSGERSSCEEQESANEPIELRSYVGNEEKEEEPFPSRLKMKESELRSHTECQDSLKDTLPANADCSSLGNMTPLHDKRSVVEGKQADLMVLKPPEDSGEGSSCEEQLESENEPIELRSDVGNEEKDEEKFPSSFKIKERELRSQTECQDSLKDTLPANADCSSLGNMTPLHDKRSVVEGKQVDVMVLKPPEDSGKGSSSETQSEPEEVLRRVADVSEEKEMESFIHSMRIEGELGNQTESQGLPEDTQFHQMDCFDPENVMPSDEEDSSLNSQGYLMLLDISKGTDEDVSSEEENFKFALIQGEGNCDTTGKTTKGDEQSTISSSESFCAPQFGRNCDKKKKKKDEQSPPVALIVKKILHMHQQ</sequence>
<keyword evidence="4" id="KW-1185">Reference proteome</keyword>
<feature type="region of interest" description="Disordered" evidence="1">
    <location>
        <begin position="157"/>
        <end position="274"/>
    </location>
</feature>
<dbReference type="Pfam" id="PF00856">
    <property type="entry name" value="SET"/>
    <property type="match status" value="1"/>
</dbReference>
<feature type="domain" description="SET" evidence="2">
    <location>
        <begin position="2"/>
        <end position="131"/>
    </location>
</feature>
<reference evidence="3 4" key="1">
    <citation type="journal article" date="2017" name="PLoS Biol.">
        <title>The sea cucumber genome provides insights into morphological evolution and visceral regeneration.</title>
        <authorList>
            <person name="Zhang X."/>
            <person name="Sun L."/>
            <person name="Yuan J."/>
            <person name="Sun Y."/>
            <person name="Gao Y."/>
            <person name="Zhang L."/>
            <person name="Li S."/>
            <person name="Dai H."/>
            <person name="Hamel J.F."/>
            <person name="Liu C."/>
            <person name="Yu Y."/>
            <person name="Liu S."/>
            <person name="Lin W."/>
            <person name="Guo K."/>
            <person name="Jin S."/>
            <person name="Xu P."/>
            <person name="Storey K.B."/>
            <person name="Huan P."/>
            <person name="Zhang T."/>
            <person name="Zhou Y."/>
            <person name="Zhang J."/>
            <person name="Lin C."/>
            <person name="Li X."/>
            <person name="Xing L."/>
            <person name="Huo D."/>
            <person name="Sun M."/>
            <person name="Wang L."/>
            <person name="Mercier A."/>
            <person name="Li F."/>
            <person name="Yang H."/>
            <person name="Xiang J."/>
        </authorList>
    </citation>
    <scope>NUCLEOTIDE SEQUENCE [LARGE SCALE GENOMIC DNA]</scope>
    <source>
        <strain evidence="3">Shaxun</strain>
        <tissue evidence="3">Muscle</tissue>
    </source>
</reference>
<feature type="region of interest" description="Disordered" evidence="1">
    <location>
        <begin position="471"/>
        <end position="504"/>
    </location>
</feature>
<name>A0A2G8JLH4_STIJA</name>
<evidence type="ECO:0000256" key="1">
    <source>
        <dbReference type="SAM" id="MobiDB-lite"/>
    </source>
</evidence>
<dbReference type="InterPro" id="IPR046341">
    <property type="entry name" value="SET_dom_sf"/>
</dbReference>
<feature type="compositionally biased region" description="Polar residues" evidence="1">
    <location>
        <begin position="238"/>
        <end position="261"/>
    </location>
</feature>
<dbReference type="AlphaFoldDB" id="A0A2G8JLH4"/>
<feature type="compositionally biased region" description="Basic and acidic residues" evidence="1">
    <location>
        <begin position="228"/>
        <end position="237"/>
    </location>
</feature>
<dbReference type="SUPFAM" id="SSF82199">
    <property type="entry name" value="SET domain"/>
    <property type="match status" value="1"/>
</dbReference>
<feature type="compositionally biased region" description="Basic and acidic residues" evidence="1">
    <location>
        <begin position="186"/>
        <end position="199"/>
    </location>
</feature>
<dbReference type="Gene3D" id="2.170.270.10">
    <property type="entry name" value="SET domain"/>
    <property type="match status" value="1"/>
</dbReference>
<dbReference type="InterPro" id="IPR001214">
    <property type="entry name" value="SET_dom"/>
</dbReference>
<dbReference type="Proteomes" id="UP000230750">
    <property type="component" value="Unassembled WGS sequence"/>
</dbReference>
<organism evidence="3 4">
    <name type="scientific">Stichopus japonicus</name>
    <name type="common">Sea cucumber</name>
    <dbReference type="NCBI Taxonomy" id="307972"/>
    <lineage>
        <taxon>Eukaryota</taxon>
        <taxon>Metazoa</taxon>
        <taxon>Echinodermata</taxon>
        <taxon>Eleutherozoa</taxon>
        <taxon>Echinozoa</taxon>
        <taxon>Holothuroidea</taxon>
        <taxon>Aspidochirotacea</taxon>
        <taxon>Aspidochirotida</taxon>
        <taxon>Stichopodidae</taxon>
        <taxon>Apostichopus</taxon>
    </lineage>
</organism>
<feature type="compositionally biased region" description="Basic and acidic residues" evidence="1">
    <location>
        <begin position="262"/>
        <end position="274"/>
    </location>
</feature>
<feature type="region of interest" description="Disordered" evidence="1">
    <location>
        <begin position="592"/>
        <end position="612"/>
    </location>
</feature>
<dbReference type="OrthoDB" id="5989306at2759"/>